<dbReference type="InterPro" id="IPR042098">
    <property type="entry name" value="TauD-like_sf"/>
</dbReference>
<dbReference type="Proteomes" id="UP000318405">
    <property type="component" value="Unassembled WGS sequence"/>
</dbReference>
<dbReference type="Pfam" id="PF02668">
    <property type="entry name" value="TauD"/>
    <property type="match status" value="1"/>
</dbReference>
<dbReference type="PANTHER" id="PTHR10696">
    <property type="entry name" value="GAMMA-BUTYROBETAINE HYDROXYLASE-RELATED"/>
    <property type="match status" value="1"/>
</dbReference>
<dbReference type="InterPro" id="IPR003819">
    <property type="entry name" value="TauD/TfdA-like"/>
</dbReference>
<evidence type="ECO:0000256" key="1">
    <source>
        <dbReference type="ARBA" id="ARBA00001954"/>
    </source>
</evidence>
<dbReference type="GO" id="GO:0017000">
    <property type="term" value="P:antibiotic biosynthetic process"/>
    <property type="evidence" value="ECO:0007669"/>
    <property type="project" value="UniProtKB-KW"/>
</dbReference>
<name>A0A556AKF9_9BURK</name>
<accession>A0A556AKF9</accession>
<dbReference type="SUPFAM" id="SSF51197">
    <property type="entry name" value="Clavaminate synthase-like"/>
    <property type="match status" value="1"/>
</dbReference>
<evidence type="ECO:0000256" key="3">
    <source>
        <dbReference type="ARBA" id="ARBA00023194"/>
    </source>
</evidence>
<gene>
    <name evidence="5" type="ORF">FOZ76_14060</name>
</gene>
<keyword evidence="5" id="KW-0223">Dioxygenase</keyword>
<dbReference type="AlphaFoldDB" id="A0A556AKF9"/>
<dbReference type="PANTHER" id="PTHR10696:SF56">
    <property type="entry name" value="TAUD_TFDA-LIKE DOMAIN-CONTAINING PROTEIN"/>
    <property type="match status" value="1"/>
</dbReference>
<keyword evidence="2" id="KW-0560">Oxidoreductase</keyword>
<dbReference type="Gene3D" id="3.60.130.10">
    <property type="entry name" value="Clavaminate synthase-like"/>
    <property type="match status" value="1"/>
</dbReference>
<sequence>MRIWQQPLRGPQAWTRADLAASDAWQPELTAADRREIAAALAHATAAQVPMLHWRQADFPLRELGGRLAAISDQVRDGLGITLLRGLDIADYTDEQVCMIYWGLGLYLGEPLGQNPKGDLLGHVFDQGREYGQLDVRGYETSAYLPYHTDSANMVGLMCLRQGLSGGRSSFVSAVSIYNAILAEHPEYLELLYRGFYYIRREEALTGNGVSNTPLPVFGVRDGVLSCRYIRNQINAGAVKRGIPLTDVERAALDFFDAQTQREDLRVDFMLQPGEMAFCNNLTMLHSRTGFVDGTERHQRRHMLRLWLRFSAPWPVTEDFGEQRNFELLGRTVVSLET</sequence>
<keyword evidence="3" id="KW-0045">Antibiotic biosynthesis</keyword>
<dbReference type="InterPro" id="IPR050411">
    <property type="entry name" value="AlphaKG_dependent_hydroxylases"/>
</dbReference>
<keyword evidence="6" id="KW-1185">Reference proteome</keyword>
<dbReference type="GO" id="GO:0016706">
    <property type="term" value="F:2-oxoglutarate-dependent dioxygenase activity"/>
    <property type="evidence" value="ECO:0007669"/>
    <property type="project" value="UniProtKB-ARBA"/>
</dbReference>
<evidence type="ECO:0000259" key="4">
    <source>
        <dbReference type="Pfam" id="PF02668"/>
    </source>
</evidence>
<organism evidence="5 6">
    <name type="scientific">Verticiella sediminum</name>
    <dbReference type="NCBI Taxonomy" id="1247510"/>
    <lineage>
        <taxon>Bacteria</taxon>
        <taxon>Pseudomonadati</taxon>
        <taxon>Pseudomonadota</taxon>
        <taxon>Betaproteobacteria</taxon>
        <taxon>Burkholderiales</taxon>
        <taxon>Alcaligenaceae</taxon>
        <taxon>Verticiella</taxon>
    </lineage>
</organism>
<evidence type="ECO:0000313" key="5">
    <source>
        <dbReference type="EMBL" id="TSH93384.1"/>
    </source>
</evidence>
<protein>
    <submittedName>
        <fullName evidence="5">TauD/TfdA family dioxygenase</fullName>
    </submittedName>
</protein>
<comment type="caution">
    <text evidence="5">The sequence shown here is derived from an EMBL/GenBank/DDBJ whole genome shotgun (WGS) entry which is preliminary data.</text>
</comment>
<reference evidence="5 6" key="1">
    <citation type="submission" date="2019-07" db="EMBL/GenBank/DDBJ databases">
        <title>Qingshengfaniella alkalisoli gen. nov., sp. nov., isolated from saline soil.</title>
        <authorList>
            <person name="Xu L."/>
            <person name="Huang X.-X."/>
            <person name="Sun J.-Q."/>
        </authorList>
    </citation>
    <scope>NUCLEOTIDE SEQUENCE [LARGE SCALE GENOMIC DNA]</scope>
    <source>
        <strain evidence="5 6">DSM 27279</strain>
    </source>
</reference>
<evidence type="ECO:0000313" key="6">
    <source>
        <dbReference type="Proteomes" id="UP000318405"/>
    </source>
</evidence>
<proteinExistence type="predicted"/>
<dbReference type="OrthoDB" id="753054at2"/>
<feature type="domain" description="TauD/TfdA-like" evidence="4">
    <location>
        <begin position="54"/>
        <end position="307"/>
    </location>
</feature>
<evidence type="ECO:0000256" key="2">
    <source>
        <dbReference type="ARBA" id="ARBA00023002"/>
    </source>
</evidence>
<dbReference type="RefSeq" id="WP_143948902.1">
    <property type="nucleotide sequence ID" value="NZ_BAABMB010000006.1"/>
</dbReference>
<comment type="cofactor">
    <cofactor evidence="1">
        <name>Fe(2+)</name>
        <dbReference type="ChEBI" id="CHEBI:29033"/>
    </cofactor>
</comment>
<dbReference type="EMBL" id="VLTJ01000028">
    <property type="protein sequence ID" value="TSH93384.1"/>
    <property type="molecule type" value="Genomic_DNA"/>
</dbReference>